<evidence type="ECO:0000256" key="5">
    <source>
        <dbReference type="ARBA" id="ARBA00023242"/>
    </source>
</evidence>
<dbReference type="EMBL" id="JAJJMB010011871">
    <property type="protein sequence ID" value="KAI3896705.1"/>
    <property type="molecule type" value="Genomic_DNA"/>
</dbReference>
<dbReference type="SMART" id="SM00432">
    <property type="entry name" value="MADS"/>
    <property type="match status" value="1"/>
</dbReference>
<dbReference type="PANTHER" id="PTHR48019">
    <property type="entry name" value="SERUM RESPONSE FACTOR HOMOLOG"/>
    <property type="match status" value="1"/>
</dbReference>
<keyword evidence="5" id="KW-0539">Nucleus</keyword>
<evidence type="ECO:0000256" key="2">
    <source>
        <dbReference type="ARBA" id="ARBA00023015"/>
    </source>
</evidence>
<dbReference type="PRINTS" id="PR00404">
    <property type="entry name" value="MADSDOMAIN"/>
</dbReference>
<name>A0AAD4SDH9_9MAGN</name>
<reference evidence="9" key="1">
    <citation type="submission" date="2022-04" db="EMBL/GenBank/DDBJ databases">
        <title>A functionally conserved STORR gene fusion in Papaver species that diverged 16.8 million years ago.</title>
        <authorList>
            <person name="Catania T."/>
        </authorList>
    </citation>
    <scope>NUCLEOTIDE SEQUENCE</scope>
    <source>
        <strain evidence="9">S-188037</strain>
    </source>
</reference>
<keyword evidence="3" id="KW-0238">DNA-binding</keyword>
<protein>
    <submittedName>
        <fullName evidence="9">Uncharacterized protein</fullName>
    </submittedName>
</protein>
<dbReference type="GO" id="GO:0005634">
    <property type="term" value="C:nucleus"/>
    <property type="evidence" value="ECO:0007669"/>
    <property type="project" value="UniProtKB-SubCell"/>
</dbReference>
<dbReference type="GO" id="GO:0046983">
    <property type="term" value="F:protein dimerization activity"/>
    <property type="evidence" value="ECO:0007669"/>
    <property type="project" value="InterPro"/>
</dbReference>
<keyword evidence="10" id="KW-1185">Reference proteome</keyword>
<dbReference type="InterPro" id="IPR002487">
    <property type="entry name" value="TF_Kbox"/>
</dbReference>
<evidence type="ECO:0000256" key="3">
    <source>
        <dbReference type="ARBA" id="ARBA00023125"/>
    </source>
</evidence>
<evidence type="ECO:0000256" key="1">
    <source>
        <dbReference type="ARBA" id="ARBA00004123"/>
    </source>
</evidence>
<dbReference type="AlphaFoldDB" id="A0AAD4SDH9"/>
<keyword evidence="2" id="KW-0805">Transcription regulation</keyword>
<dbReference type="Pfam" id="PF01486">
    <property type="entry name" value="K-box"/>
    <property type="match status" value="1"/>
</dbReference>
<dbReference type="InterPro" id="IPR050142">
    <property type="entry name" value="MADS-box/MEF2_TF"/>
</dbReference>
<dbReference type="Pfam" id="PF00319">
    <property type="entry name" value="SRF-TF"/>
    <property type="match status" value="1"/>
</dbReference>
<keyword evidence="6" id="KW-0175">Coiled coil</keyword>
<dbReference type="InterPro" id="IPR036879">
    <property type="entry name" value="TF_MADSbox_sf"/>
</dbReference>
<dbReference type="PROSITE" id="PS51297">
    <property type="entry name" value="K_BOX"/>
    <property type="match status" value="1"/>
</dbReference>
<evidence type="ECO:0000259" key="7">
    <source>
        <dbReference type="PROSITE" id="PS50066"/>
    </source>
</evidence>
<dbReference type="InterPro" id="IPR002100">
    <property type="entry name" value="TF_MADSbox"/>
</dbReference>
<comment type="caution">
    <text evidence="9">The sequence shown here is derived from an EMBL/GenBank/DDBJ whole genome shotgun (WGS) entry which is preliminary data.</text>
</comment>
<gene>
    <name evidence="9" type="ORF">MKW98_009558</name>
</gene>
<feature type="coiled-coil region" evidence="6">
    <location>
        <begin position="79"/>
        <end position="106"/>
    </location>
</feature>
<dbReference type="GO" id="GO:0003700">
    <property type="term" value="F:DNA-binding transcription factor activity"/>
    <property type="evidence" value="ECO:0007669"/>
    <property type="project" value="InterPro"/>
</dbReference>
<dbReference type="Gene3D" id="3.40.1810.10">
    <property type="entry name" value="Transcription factor, MADS-box"/>
    <property type="match status" value="1"/>
</dbReference>
<dbReference type="GO" id="GO:0003677">
    <property type="term" value="F:DNA binding"/>
    <property type="evidence" value="ECO:0007669"/>
    <property type="project" value="UniProtKB-KW"/>
</dbReference>
<evidence type="ECO:0000313" key="10">
    <source>
        <dbReference type="Proteomes" id="UP001202328"/>
    </source>
</evidence>
<keyword evidence="4" id="KW-0804">Transcription</keyword>
<feature type="domain" description="K-box" evidence="8">
    <location>
        <begin position="86"/>
        <end position="182"/>
    </location>
</feature>
<organism evidence="9 10">
    <name type="scientific">Papaver atlanticum</name>
    <dbReference type="NCBI Taxonomy" id="357466"/>
    <lineage>
        <taxon>Eukaryota</taxon>
        <taxon>Viridiplantae</taxon>
        <taxon>Streptophyta</taxon>
        <taxon>Embryophyta</taxon>
        <taxon>Tracheophyta</taxon>
        <taxon>Spermatophyta</taxon>
        <taxon>Magnoliopsida</taxon>
        <taxon>Ranunculales</taxon>
        <taxon>Papaveraceae</taxon>
        <taxon>Papaveroideae</taxon>
        <taxon>Papaver</taxon>
    </lineage>
</organism>
<feature type="domain" description="MADS-box" evidence="7">
    <location>
        <begin position="3"/>
        <end position="63"/>
    </location>
</feature>
<evidence type="ECO:0000256" key="4">
    <source>
        <dbReference type="ARBA" id="ARBA00023163"/>
    </source>
</evidence>
<dbReference type="SUPFAM" id="SSF55455">
    <property type="entry name" value="SRF-like"/>
    <property type="match status" value="1"/>
</dbReference>
<dbReference type="Proteomes" id="UP001202328">
    <property type="component" value="Unassembled WGS sequence"/>
</dbReference>
<evidence type="ECO:0000259" key="8">
    <source>
        <dbReference type="PROSITE" id="PS51297"/>
    </source>
</evidence>
<accession>A0AAD4SDH9</accession>
<evidence type="ECO:0000256" key="6">
    <source>
        <dbReference type="SAM" id="Coils"/>
    </source>
</evidence>
<evidence type="ECO:0000313" key="9">
    <source>
        <dbReference type="EMBL" id="KAI3896705.1"/>
    </source>
</evidence>
<proteinExistence type="predicted"/>
<comment type="subcellular location">
    <subcellularLocation>
        <location evidence="1">Nucleus</location>
    </subcellularLocation>
</comment>
<dbReference type="PROSITE" id="PS50066">
    <property type="entry name" value="MADS_BOX_2"/>
    <property type="match status" value="1"/>
</dbReference>
<sequence length="272" mass="31927">MRGRSGKLEIKYIENPLNRQITYSKRKSGILKKAREITILCNAQVCLIMFAKSGKTAEYVSPSTTMKDFFDRYEKKSNIDLWTAQYEALQEELRAQQEIGSRLKKEIRQRTGRDGLSELSIEKLRVLEEDLHQSVEIVRRRKNDVLTSRTRTTKRNIRFEEESRRRLLRSLCVSFLRSNELSALRGFRLKERSRGLVSTQFLLVMVELTTLLRCNCSQVAFHLQPSQPNFMMRQEHNTLTVFSSTLYMDARVLQQSVRLCDYEFGFGNYILC</sequence>